<keyword evidence="3" id="KW-1185">Reference proteome</keyword>
<evidence type="ECO:0000313" key="3">
    <source>
        <dbReference type="Proteomes" id="UP000792220"/>
    </source>
</evidence>
<sequence>MSSGKFRLIIERFDRCLENTKTKQPIEEYFILTIDDRRTIFFEKKNYIKFQYVVFG</sequence>
<accession>A0A916P1K3</accession>
<dbReference type="Proteomes" id="UP000792220">
    <property type="component" value="Genome"/>
</dbReference>
<dbReference type="GeneID" id="15613311"/>
<gene>
    <name evidence="1" type="ORF">CHBEV_014</name>
    <name evidence="2" type="ORF">CHBEV_321</name>
</gene>
<organism evidence="2 3">
    <name type="scientific">Choristoneura biennis entomopoxvirus</name>
    <name type="common">CbEPV</name>
    <dbReference type="NCBI Taxonomy" id="10288"/>
    <lineage>
        <taxon>Viruses</taxon>
        <taxon>Varidnaviria</taxon>
        <taxon>Bamfordvirae</taxon>
        <taxon>Nucleocytoviricota</taxon>
        <taxon>Pokkesviricetes</taxon>
        <taxon>Chitovirales</taxon>
        <taxon>Poxviridae</taxon>
        <taxon>Entomopoxvirinae</taxon>
        <taxon>Betaentomopoxvirus</taxon>
        <taxon>Betaentomopoxvirus cbiennis</taxon>
    </lineage>
</organism>
<dbReference type="RefSeq" id="YP_008004391.1">
    <property type="nucleotide sequence ID" value="NC_021248.1"/>
</dbReference>
<protein>
    <submittedName>
        <fullName evidence="2">Uncharacterized protein</fullName>
    </submittedName>
</protein>
<dbReference type="GeneID" id="15613004"/>
<dbReference type="KEGG" id="vg:15613311"/>
<evidence type="ECO:0000313" key="1">
    <source>
        <dbReference type="EMBL" id="CCU55582.1"/>
    </source>
</evidence>
<name>A0A916P1K3_CBEPV</name>
<organismHost>
    <name type="scientific">Choristoneura fumiferana</name>
    <name type="common">Spruce budworm moth</name>
    <name type="synonym">Archips fumiferana</name>
    <dbReference type="NCBI Taxonomy" id="7141"/>
</organismHost>
<dbReference type="RefSeq" id="YP_008004084.1">
    <property type="nucleotide sequence ID" value="NC_021248.1"/>
</dbReference>
<proteinExistence type="predicted"/>
<dbReference type="EMBL" id="HF679132">
    <property type="protein sequence ID" value="CCU55889.1"/>
    <property type="molecule type" value="Genomic_DNA"/>
</dbReference>
<evidence type="ECO:0000313" key="2">
    <source>
        <dbReference type="EMBL" id="CCU55889.1"/>
    </source>
</evidence>
<dbReference type="KEGG" id="vg:15613004"/>
<reference evidence="2" key="1">
    <citation type="journal article" date="2013" name="J. Virol.">
        <title>New Insights into the Evolution of Entomopoxvirinae from the Complete Genome Sequences of Four Entomopoxviruses Infecting Adoxophyes honmai, Choristoneura biennis, Choristoneura rosaceana, and Mythimna separata.</title>
        <authorList>
            <person name="Theze J."/>
            <person name="Takatsuka J."/>
            <person name="Li Z."/>
            <person name="Gallais J."/>
            <person name="Doucet D."/>
            <person name="Arif B."/>
            <person name="Nakai M."/>
            <person name="Herniou E.A."/>
        </authorList>
    </citation>
    <scope>NUCLEOTIDE SEQUENCE</scope>
</reference>
<dbReference type="EMBL" id="HF679132">
    <property type="protein sequence ID" value="CCU55582.1"/>
    <property type="molecule type" value="Genomic_DNA"/>
</dbReference>